<dbReference type="EC" id="3.1.26.4" evidence="11"/>
<dbReference type="InterPro" id="IPR001352">
    <property type="entry name" value="RNase_HII/HIII"/>
</dbReference>
<keyword evidence="8 10" id="KW-0255">Endonuclease</keyword>
<feature type="domain" description="RNase H type-2" evidence="12">
    <location>
        <begin position="14"/>
        <end position="228"/>
    </location>
</feature>
<evidence type="ECO:0000313" key="13">
    <source>
        <dbReference type="EMBL" id="VEU68591.1"/>
    </source>
</evidence>
<keyword evidence="7 10" id="KW-0479">Metal-binding</keyword>
<dbReference type="GO" id="GO:0032299">
    <property type="term" value="C:ribonuclease H2 complex"/>
    <property type="evidence" value="ECO:0007669"/>
    <property type="project" value="TreeGrafter"/>
</dbReference>
<comment type="cofactor">
    <cofactor evidence="10">
        <name>Mn(2+)</name>
        <dbReference type="ChEBI" id="CHEBI:29035"/>
    </cofactor>
    <cofactor evidence="10">
        <name>Mg(2+)</name>
        <dbReference type="ChEBI" id="CHEBI:18420"/>
    </cofactor>
    <text evidence="10">Manganese or magnesium. Binds 1 divalent metal ion per monomer in the absence of substrate. May bind a second metal ion after substrate binding.</text>
</comment>
<accession>A0A449AQ19</accession>
<feature type="binding site" evidence="10">
    <location>
        <position position="124"/>
    </location>
    <ligand>
        <name>a divalent metal cation</name>
        <dbReference type="ChEBI" id="CHEBI:60240"/>
    </ligand>
</feature>
<evidence type="ECO:0000256" key="8">
    <source>
        <dbReference type="ARBA" id="ARBA00022759"/>
    </source>
</evidence>
<keyword evidence="5" id="KW-0963">Cytoplasm</keyword>
<comment type="function">
    <text evidence="2 11">Endonuclease that specifically degrades the RNA of RNA-DNA hybrids.</text>
</comment>
<dbReference type="GO" id="GO:0006298">
    <property type="term" value="P:mismatch repair"/>
    <property type="evidence" value="ECO:0007669"/>
    <property type="project" value="TreeGrafter"/>
</dbReference>
<evidence type="ECO:0000256" key="3">
    <source>
        <dbReference type="ARBA" id="ARBA00004496"/>
    </source>
</evidence>
<reference evidence="13 14" key="1">
    <citation type="submission" date="2019-01" db="EMBL/GenBank/DDBJ databases">
        <authorList>
            <consortium name="Pathogen Informatics"/>
        </authorList>
    </citation>
    <scope>NUCLEOTIDE SEQUENCE [LARGE SCALE GENOMIC DNA]</scope>
    <source>
        <strain evidence="13 14">NCTC10146</strain>
    </source>
</reference>
<evidence type="ECO:0000256" key="5">
    <source>
        <dbReference type="ARBA" id="ARBA00022490"/>
    </source>
</evidence>
<dbReference type="SUPFAM" id="SSF53098">
    <property type="entry name" value="Ribonuclease H-like"/>
    <property type="match status" value="1"/>
</dbReference>
<dbReference type="CDD" id="cd06590">
    <property type="entry name" value="RNase_HII_bacteria_HIII_like"/>
    <property type="match status" value="1"/>
</dbReference>
<evidence type="ECO:0000256" key="6">
    <source>
        <dbReference type="ARBA" id="ARBA00022722"/>
    </source>
</evidence>
<evidence type="ECO:0000256" key="4">
    <source>
        <dbReference type="ARBA" id="ARBA00008378"/>
    </source>
</evidence>
<evidence type="ECO:0000256" key="7">
    <source>
        <dbReference type="ARBA" id="ARBA00022723"/>
    </source>
</evidence>
<dbReference type="PROSITE" id="PS51975">
    <property type="entry name" value="RNASE_H_2"/>
    <property type="match status" value="1"/>
</dbReference>
<dbReference type="EMBL" id="LR215010">
    <property type="protein sequence ID" value="VEU68591.1"/>
    <property type="molecule type" value="Genomic_DNA"/>
</dbReference>
<dbReference type="Proteomes" id="UP000290495">
    <property type="component" value="Chromosome"/>
</dbReference>
<protein>
    <recommendedName>
        <fullName evidence="11">Ribonuclease</fullName>
        <ecNumber evidence="11">3.1.26.4</ecNumber>
    </recommendedName>
</protein>
<dbReference type="InterPro" id="IPR024567">
    <property type="entry name" value="RNase_HII/HIII_dom"/>
</dbReference>
<dbReference type="GO" id="GO:0004523">
    <property type="term" value="F:RNA-DNA hybrid ribonuclease activity"/>
    <property type="evidence" value="ECO:0007669"/>
    <property type="project" value="UniProtKB-UniRule"/>
</dbReference>
<name>A0A449AQ19_9BACT</name>
<dbReference type="PANTHER" id="PTHR10954">
    <property type="entry name" value="RIBONUCLEASE H2 SUBUNIT A"/>
    <property type="match status" value="1"/>
</dbReference>
<evidence type="ECO:0000256" key="11">
    <source>
        <dbReference type="RuleBase" id="RU003515"/>
    </source>
</evidence>
<feature type="binding site" evidence="10">
    <location>
        <position position="21"/>
    </location>
    <ligand>
        <name>a divalent metal cation</name>
        <dbReference type="ChEBI" id="CHEBI:60240"/>
    </ligand>
</feature>
<dbReference type="GO" id="GO:0043137">
    <property type="term" value="P:DNA replication, removal of RNA primer"/>
    <property type="evidence" value="ECO:0007669"/>
    <property type="project" value="TreeGrafter"/>
</dbReference>
<comment type="similarity">
    <text evidence="4">Belongs to the RNase HII family. RnhC subfamily.</text>
</comment>
<evidence type="ECO:0000313" key="14">
    <source>
        <dbReference type="Proteomes" id="UP000290495"/>
    </source>
</evidence>
<comment type="subcellular location">
    <subcellularLocation>
        <location evidence="3">Cytoplasm</location>
    </subcellularLocation>
</comment>
<dbReference type="RefSeq" id="WP_004794185.1">
    <property type="nucleotide sequence ID" value="NZ_LR215010.1"/>
</dbReference>
<dbReference type="InterPro" id="IPR036397">
    <property type="entry name" value="RNaseH_sf"/>
</dbReference>
<comment type="catalytic activity">
    <reaction evidence="1 10 11">
        <text>Endonucleolytic cleavage to 5'-phosphomonoester.</text>
        <dbReference type="EC" id="3.1.26.4"/>
    </reaction>
</comment>
<dbReference type="GO" id="GO:0003723">
    <property type="term" value="F:RNA binding"/>
    <property type="evidence" value="ECO:0007669"/>
    <property type="project" value="UniProtKB-UniRule"/>
</dbReference>
<evidence type="ECO:0000256" key="9">
    <source>
        <dbReference type="ARBA" id="ARBA00022801"/>
    </source>
</evidence>
<dbReference type="InterPro" id="IPR012337">
    <property type="entry name" value="RNaseH-like_sf"/>
</dbReference>
<evidence type="ECO:0000256" key="1">
    <source>
        <dbReference type="ARBA" id="ARBA00000077"/>
    </source>
</evidence>
<dbReference type="GO" id="GO:0046872">
    <property type="term" value="F:metal ion binding"/>
    <property type="evidence" value="ECO:0007669"/>
    <property type="project" value="UniProtKB-KW"/>
</dbReference>
<keyword evidence="9 10" id="KW-0378">Hydrolase</keyword>
<proteinExistence type="inferred from homology"/>
<keyword evidence="6 10" id="KW-0540">Nuclease</keyword>
<evidence type="ECO:0000259" key="12">
    <source>
        <dbReference type="PROSITE" id="PS51975"/>
    </source>
</evidence>
<organism evidence="13 14">
    <name type="scientific">Mycoplasmopsis canis</name>
    <dbReference type="NCBI Taxonomy" id="29555"/>
    <lineage>
        <taxon>Bacteria</taxon>
        <taxon>Bacillati</taxon>
        <taxon>Mycoplasmatota</taxon>
        <taxon>Mycoplasmoidales</taxon>
        <taxon>Metamycoplasmataceae</taxon>
        <taxon>Mycoplasmopsis</taxon>
    </lineage>
</organism>
<evidence type="ECO:0000256" key="10">
    <source>
        <dbReference type="PROSITE-ProRule" id="PRU01319"/>
    </source>
</evidence>
<dbReference type="Pfam" id="PF01351">
    <property type="entry name" value="RNase_HII"/>
    <property type="match status" value="1"/>
</dbReference>
<dbReference type="PANTHER" id="PTHR10954:SF23">
    <property type="entry name" value="RIBONUCLEASE"/>
    <property type="match status" value="1"/>
</dbReference>
<feature type="binding site" evidence="10">
    <location>
        <position position="20"/>
    </location>
    <ligand>
        <name>a divalent metal cation</name>
        <dbReference type="ChEBI" id="CHEBI:60240"/>
    </ligand>
</feature>
<dbReference type="Gene3D" id="3.30.420.10">
    <property type="entry name" value="Ribonuclease H-like superfamily/Ribonuclease H"/>
    <property type="match status" value="1"/>
</dbReference>
<dbReference type="AlphaFoldDB" id="A0A449AQ19"/>
<dbReference type="GO" id="GO:0005737">
    <property type="term" value="C:cytoplasm"/>
    <property type="evidence" value="ECO:0007669"/>
    <property type="project" value="UniProtKB-SubCell"/>
</dbReference>
<evidence type="ECO:0000256" key="2">
    <source>
        <dbReference type="ARBA" id="ARBA00004065"/>
    </source>
</evidence>
<sequence>MFFLDHLDFDINKENILGIDETGVGDYFTPVISCAALLPIEMHEWAKQLGVKDSKLLSQSKINEIASILKNKIPHFIYTLSQSGYNKLTNKKFNANEIKFFIHSQSIINFDKKFNINSKKIIIDKYSTINSINKYKDKFSFINEFNDIYNKYNQITFIEKAETISLSVACASILARAHLNKIMEAQRNEWDFDFLLGASSKVKEQIKEFEQKFGSDSLEKVAKTSFKL</sequence>
<gene>
    <name evidence="13" type="primary">rnhB_1</name>
    <name evidence="13" type="ORF">NCTC10146_00035</name>
</gene>